<sequence length="436" mass="50680">MKFKLPLILNINLASLPNCIKGNAFRISLSNDSSQFFECPELFACIISKKASKLKDADPTIERFTISHQTTLKYLNQIYQELNNSDNRNIEVNFTNIQDLENFMKDIECQILTISIKEEDITITNSVDLLHQISIFNDTDSFYQKVVDFISQNFDDIENKEDLSVDELELILSNQLFQIHSESTLFNFIVNYIKERKNPDSLNLFGYIEFQNLPVSDIETFLQMITIDDLNGFIFEKVKKRLLLNFSPSIENNSRYIIEKFQNFPCIQNEKFKGIINGLNQKCGGNCSVEGVISVTCSKIQGSQKATDLTDYSNTKRHYSWIDNQLNGYFEFDFKEQKVVISKYELQTPDSGANNSYPKNWSIECSDDKKEWFVIDKVTNDENLHGPMKHHVFDVKNPISQPCRYVRIYQRGGSHNTSNDNYFGLYFTEFYGQLYK</sequence>
<dbReference type="InterPro" id="IPR011705">
    <property type="entry name" value="BACK"/>
</dbReference>
<name>A0ABR2GP39_9EUKA</name>
<organism evidence="3 5">
    <name type="scientific">Tritrichomonas musculus</name>
    <dbReference type="NCBI Taxonomy" id="1915356"/>
    <lineage>
        <taxon>Eukaryota</taxon>
        <taxon>Metamonada</taxon>
        <taxon>Parabasalia</taxon>
        <taxon>Tritrichomonadida</taxon>
        <taxon>Tritrichomonadidae</taxon>
        <taxon>Tritrichomonas</taxon>
    </lineage>
</organism>
<evidence type="ECO:0000313" key="3">
    <source>
        <dbReference type="EMBL" id="KAK8834995.1"/>
    </source>
</evidence>
<dbReference type="Proteomes" id="UP001470230">
    <property type="component" value="Unassembled WGS sequence"/>
</dbReference>
<evidence type="ECO:0000259" key="2">
    <source>
        <dbReference type="Pfam" id="PF07707"/>
    </source>
</evidence>
<dbReference type="InterPro" id="IPR000421">
    <property type="entry name" value="FA58C"/>
</dbReference>
<dbReference type="SUPFAM" id="SSF49785">
    <property type="entry name" value="Galactose-binding domain-like"/>
    <property type="match status" value="1"/>
</dbReference>
<protein>
    <recommendedName>
        <fullName evidence="6">F5/8 type C domain-containing protein</fullName>
    </recommendedName>
</protein>
<comment type="caution">
    <text evidence="3">The sequence shown here is derived from an EMBL/GenBank/DDBJ whole genome shotgun (WGS) entry which is preliminary data.</text>
</comment>
<evidence type="ECO:0008006" key="6">
    <source>
        <dbReference type="Google" id="ProtNLM"/>
    </source>
</evidence>
<dbReference type="EMBL" id="JAPFFF010000021">
    <property type="protein sequence ID" value="KAK8854083.1"/>
    <property type="molecule type" value="Genomic_DNA"/>
</dbReference>
<dbReference type="Gene3D" id="2.60.120.260">
    <property type="entry name" value="Galactose-binding domain-like"/>
    <property type="match status" value="1"/>
</dbReference>
<evidence type="ECO:0000259" key="1">
    <source>
        <dbReference type="Pfam" id="PF00754"/>
    </source>
</evidence>
<gene>
    <name evidence="4" type="ORF">M9Y10_016633</name>
    <name evidence="3" type="ORF">M9Y10_019971</name>
</gene>
<evidence type="ECO:0000313" key="4">
    <source>
        <dbReference type="EMBL" id="KAK8854083.1"/>
    </source>
</evidence>
<dbReference type="EMBL" id="JAPFFF010000255">
    <property type="protein sequence ID" value="KAK8834995.1"/>
    <property type="molecule type" value="Genomic_DNA"/>
</dbReference>
<dbReference type="Gene3D" id="1.25.40.420">
    <property type="match status" value="1"/>
</dbReference>
<accession>A0ABR2GP39</accession>
<feature type="domain" description="F5/8 type C" evidence="1">
    <location>
        <begin position="295"/>
        <end position="412"/>
    </location>
</feature>
<dbReference type="InterPro" id="IPR008979">
    <property type="entry name" value="Galactose-bd-like_sf"/>
</dbReference>
<feature type="domain" description="BACK" evidence="2">
    <location>
        <begin position="140"/>
        <end position="221"/>
    </location>
</feature>
<evidence type="ECO:0000313" key="5">
    <source>
        <dbReference type="Proteomes" id="UP001470230"/>
    </source>
</evidence>
<keyword evidence="5" id="KW-1185">Reference proteome</keyword>
<reference evidence="3 5" key="1">
    <citation type="submission" date="2024-04" db="EMBL/GenBank/DDBJ databases">
        <title>Tritrichomonas musculus Genome.</title>
        <authorList>
            <person name="Alves-Ferreira E."/>
            <person name="Grigg M."/>
            <person name="Lorenzi H."/>
            <person name="Galac M."/>
        </authorList>
    </citation>
    <scope>NUCLEOTIDE SEQUENCE [LARGE SCALE GENOMIC DNA]</scope>
    <source>
        <strain evidence="3 5">EAF2021</strain>
    </source>
</reference>
<dbReference type="Pfam" id="PF07707">
    <property type="entry name" value="BACK"/>
    <property type="match status" value="1"/>
</dbReference>
<proteinExistence type="predicted"/>
<dbReference type="Pfam" id="PF00754">
    <property type="entry name" value="F5_F8_type_C"/>
    <property type="match status" value="1"/>
</dbReference>